<dbReference type="GO" id="GO:0004674">
    <property type="term" value="F:protein serine/threonine kinase activity"/>
    <property type="evidence" value="ECO:0007669"/>
    <property type="project" value="UniProtKB-KW"/>
</dbReference>
<comment type="catalytic activity">
    <reaction evidence="8">
        <text>L-seryl-[protein] + ATP = O-phospho-L-seryl-[protein] + ADP + H(+)</text>
        <dbReference type="Rhea" id="RHEA:17989"/>
        <dbReference type="Rhea" id="RHEA-COMP:9863"/>
        <dbReference type="Rhea" id="RHEA-COMP:11604"/>
        <dbReference type="ChEBI" id="CHEBI:15378"/>
        <dbReference type="ChEBI" id="CHEBI:29999"/>
        <dbReference type="ChEBI" id="CHEBI:30616"/>
        <dbReference type="ChEBI" id="CHEBI:83421"/>
        <dbReference type="ChEBI" id="CHEBI:456216"/>
        <dbReference type="EC" id="2.7.11.1"/>
    </reaction>
</comment>
<evidence type="ECO:0000256" key="2">
    <source>
        <dbReference type="ARBA" id="ARBA00022527"/>
    </source>
</evidence>
<gene>
    <name evidence="14" type="ORF">TRFO_41430</name>
</gene>
<dbReference type="Pfam" id="PF00069">
    <property type="entry name" value="Pkinase"/>
    <property type="match status" value="1"/>
</dbReference>
<dbReference type="InterPro" id="IPR000719">
    <property type="entry name" value="Prot_kinase_dom"/>
</dbReference>
<dbReference type="GeneID" id="94848469"/>
<dbReference type="VEuPathDB" id="TrichDB:TRFO_41430"/>
<dbReference type="AlphaFoldDB" id="A0A1J4L0G7"/>
<keyword evidence="3" id="KW-0808">Transferase</keyword>
<feature type="domain" description="Protein kinase" evidence="12">
    <location>
        <begin position="6"/>
        <end position="257"/>
    </location>
</feature>
<evidence type="ECO:0000256" key="5">
    <source>
        <dbReference type="ARBA" id="ARBA00022777"/>
    </source>
</evidence>
<dbReference type="PANTHER" id="PTHR24346:SF30">
    <property type="entry name" value="MATERNAL EMBRYONIC LEUCINE ZIPPER KINASE"/>
    <property type="match status" value="1"/>
</dbReference>
<evidence type="ECO:0000256" key="6">
    <source>
        <dbReference type="ARBA" id="ARBA00022840"/>
    </source>
</evidence>
<dbReference type="PROSITE" id="PS00108">
    <property type="entry name" value="PROTEIN_KINASE_ST"/>
    <property type="match status" value="1"/>
</dbReference>
<comment type="similarity">
    <text evidence="10">Belongs to the protein kinase superfamily.</text>
</comment>
<evidence type="ECO:0000313" key="14">
    <source>
        <dbReference type="EMBL" id="OHT16963.1"/>
    </source>
</evidence>
<organism evidence="14 15">
    <name type="scientific">Tritrichomonas foetus</name>
    <dbReference type="NCBI Taxonomy" id="1144522"/>
    <lineage>
        <taxon>Eukaryota</taxon>
        <taxon>Metamonada</taxon>
        <taxon>Parabasalia</taxon>
        <taxon>Tritrichomonadida</taxon>
        <taxon>Tritrichomonadidae</taxon>
        <taxon>Tritrichomonas</taxon>
    </lineage>
</organism>
<evidence type="ECO:0000256" key="4">
    <source>
        <dbReference type="ARBA" id="ARBA00022741"/>
    </source>
</evidence>
<dbReference type="InterPro" id="IPR008271">
    <property type="entry name" value="Ser/Thr_kinase_AS"/>
</dbReference>
<evidence type="ECO:0000256" key="8">
    <source>
        <dbReference type="ARBA" id="ARBA00048679"/>
    </source>
</evidence>
<protein>
    <recommendedName>
        <fullName evidence="1">non-specific serine/threonine protein kinase</fullName>
        <ecNumber evidence="1">2.7.11.1</ecNumber>
    </recommendedName>
</protein>
<evidence type="ECO:0000256" key="9">
    <source>
        <dbReference type="PROSITE-ProRule" id="PRU10141"/>
    </source>
</evidence>
<evidence type="ECO:0000256" key="1">
    <source>
        <dbReference type="ARBA" id="ARBA00012513"/>
    </source>
</evidence>
<sequence>MLIGKYRLFRVIGEGSFSTVKLGYHIFTQNPVAVKIILKTAFQNPNDLQWLMQEVEVMRRLNHPGIVQLVDFIEDETAYYMVLEYCGGGELFDFIISRKRVEEPLAKKFFKQIVLTIAYIHSNNIVHRDLKPENLLLTETNSIKLIDFGLCSTTADRPLTNRCGSACYIAPEALVQSSYYGAPADIWALGVVLYTLVDGSIPWNYQDSNKMFEQITTGDFPMPRTLSAECQDLLRCILNPNPQHRITAESILTHPWLFGLGNVFPQPKPPKQALINQSNSNSNAGSPNMGGLNNQQPAIGQEPRLNLSLGGFSSNDLRQNIMLTTPTMNQNQNLHQNPPQPMMSNLETIYEDAPQPQPVQWTNPSIAAQNAARAPRQRPAQPRSISLDTQALAGNDGENDEDGTNTHRGVIISQTISHRDPNAVAIRFENVLIGSGVTYRRTQPLMFQLISNDLQVTAEVCRLYGFRNVYVISFKRISGDSWNYTQFVSAILNAMRT</sequence>
<evidence type="ECO:0000259" key="13">
    <source>
        <dbReference type="PROSITE" id="PS50032"/>
    </source>
</evidence>
<dbReference type="GO" id="GO:0005737">
    <property type="term" value="C:cytoplasm"/>
    <property type="evidence" value="ECO:0007669"/>
    <property type="project" value="TreeGrafter"/>
</dbReference>
<dbReference type="InterPro" id="IPR011009">
    <property type="entry name" value="Kinase-like_dom_sf"/>
</dbReference>
<keyword evidence="15" id="KW-1185">Reference proteome</keyword>
<keyword evidence="6 9" id="KW-0067">ATP-binding</keyword>
<dbReference type="GO" id="GO:0106310">
    <property type="term" value="F:protein serine kinase activity"/>
    <property type="evidence" value="ECO:0007669"/>
    <property type="project" value="RHEA"/>
</dbReference>
<evidence type="ECO:0000256" key="10">
    <source>
        <dbReference type="RuleBase" id="RU000304"/>
    </source>
</evidence>
<evidence type="ECO:0000313" key="15">
    <source>
        <dbReference type="Proteomes" id="UP000179807"/>
    </source>
</evidence>
<dbReference type="OrthoDB" id="193931at2759"/>
<dbReference type="PROSITE" id="PS50011">
    <property type="entry name" value="PROTEIN_KINASE_DOM"/>
    <property type="match status" value="1"/>
</dbReference>
<dbReference type="Proteomes" id="UP000179807">
    <property type="component" value="Unassembled WGS sequence"/>
</dbReference>
<comment type="caution">
    <text evidence="14">The sequence shown here is derived from an EMBL/GenBank/DDBJ whole genome shotgun (WGS) entry which is preliminary data.</text>
</comment>
<evidence type="ECO:0000256" key="7">
    <source>
        <dbReference type="ARBA" id="ARBA00047899"/>
    </source>
</evidence>
<feature type="compositionally biased region" description="Polar residues" evidence="11">
    <location>
        <begin position="274"/>
        <end position="298"/>
    </location>
</feature>
<dbReference type="Gene3D" id="3.30.310.80">
    <property type="entry name" value="Kinase associated domain 1, KA1"/>
    <property type="match status" value="1"/>
</dbReference>
<accession>A0A1J4L0G7</accession>
<evidence type="ECO:0000256" key="3">
    <source>
        <dbReference type="ARBA" id="ARBA00022679"/>
    </source>
</evidence>
<evidence type="ECO:0000256" key="11">
    <source>
        <dbReference type="SAM" id="MobiDB-lite"/>
    </source>
</evidence>
<dbReference type="Pfam" id="PF02149">
    <property type="entry name" value="KA1"/>
    <property type="match status" value="1"/>
</dbReference>
<dbReference type="SMART" id="SM00220">
    <property type="entry name" value="S_TKc"/>
    <property type="match status" value="1"/>
</dbReference>
<dbReference type="GO" id="GO:0005524">
    <property type="term" value="F:ATP binding"/>
    <property type="evidence" value="ECO:0007669"/>
    <property type="project" value="UniProtKB-UniRule"/>
</dbReference>
<dbReference type="SUPFAM" id="SSF56112">
    <property type="entry name" value="Protein kinase-like (PK-like)"/>
    <property type="match status" value="1"/>
</dbReference>
<dbReference type="InterPro" id="IPR001772">
    <property type="entry name" value="KA1_dom"/>
</dbReference>
<dbReference type="GO" id="GO:0035556">
    <property type="term" value="P:intracellular signal transduction"/>
    <property type="evidence" value="ECO:0007669"/>
    <property type="project" value="TreeGrafter"/>
</dbReference>
<dbReference type="InterPro" id="IPR017441">
    <property type="entry name" value="Protein_kinase_ATP_BS"/>
</dbReference>
<keyword evidence="2 10" id="KW-0723">Serine/threonine-protein kinase</keyword>
<dbReference type="EMBL" id="MLAK01000055">
    <property type="protein sequence ID" value="OHT16963.1"/>
    <property type="molecule type" value="Genomic_DNA"/>
</dbReference>
<keyword evidence="4 9" id="KW-0547">Nucleotide-binding</keyword>
<evidence type="ECO:0000259" key="12">
    <source>
        <dbReference type="PROSITE" id="PS50011"/>
    </source>
</evidence>
<reference evidence="14" key="1">
    <citation type="submission" date="2016-10" db="EMBL/GenBank/DDBJ databases">
        <authorList>
            <person name="Benchimol M."/>
            <person name="Almeida L.G."/>
            <person name="Vasconcelos A.T."/>
            <person name="Perreira-Neves A."/>
            <person name="Rosa I.A."/>
            <person name="Tasca T."/>
            <person name="Bogo M.R."/>
            <person name="de Souza W."/>
        </authorList>
    </citation>
    <scope>NUCLEOTIDE SEQUENCE [LARGE SCALE GENOMIC DNA]</scope>
    <source>
        <strain evidence="14">K</strain>
    </source>
</reference>
<keyword evidence="5 14" id="KW-0418">Kinase</keyword>
<feature type="domain" description="KA1" evidence="13">
    <location>
        <begin position="447"/>
        <end position="497"/>
    </location>
</feature>
<dbReference type="RefSeq" id="XP_068370099.1">
    <property type="nucleotide sequence ID" value="XM_068513765.1"/>
</dbReference>
<feature type="region of interest" description="Disordered" evidence="11">
    <location>
        <begin position="268"/>
        <end position="299"/>
    </location>
</feature>
<dbReference type="PROSITE" id="PS00107">
    <property type="entry name" value="PROTEIN_KINASE_ATP"/>
    <property type="match status" value="1"/>
</dbReference>
<dbReference type="Gene3D" id="1.10.510.10">
    <property type="entry name" value="Transferase(Phosphotransferase) domain 1"/>
    <property type="match status" value="1"/>
</dbReference>
<dbReference type="InterPro" id="IPR028375">
    <property type="entry name" value="KA1/Ssp2_C"/>
</dbReference>
<dbReference type="SUPFAM" id="SSF103243">
    <property type="entry name" value="KA1-like"/>
    <property type="match status" value="1"/>
</dbReference>
<dbReference type="PANTHER" id="PTHR24346">
    <property type="entry name" value="MAP/MICROTUBULE AFFINITY-REGULATING KINASE"/>
    <property type="match status" value="1"/>
</dbReference>
<feature type="binding site" evidence="9">
    <location>
        <position position="39"/>
    </location>
    <ligand>
        <name>ATP</name>
        <dbReference type="ChEBI" id="CHEBI:30616"/>
    </ligand>
</feature>
<dbReference type="FunFam" id="1.10.510.10:FF:001537">
    <property type="entry name" value="CAMK family protein kinase"/>
    <property type="match status" value="1"/>
</dbReference>
<dbReference type="EC" id="2.7.11.1" evidence="1"/>
<name>A0A1J4L0G7_9EUKA</name>
<comment type="catalytic activity">
    <reaction evidence="7">
        <text>L-threonyl-[protein] + ATP = O-phospho-L-threonyl-[protein] + ADP + H(+)</text>
        <dbReference type="Rhea" id="RHEA:46608"/>
        <dbReference type="Rhea" id="RHEA-COMP:11060"/>
        <dbReference type="Rhea" id="RHEA-COMP:11605"/>
        <dbReference type="ChEBI" id="CHEBI:15378"/>
        <dbReference type="ChEBI" id="CHEBI:30013"/>
        <dbReference type="ChEBI" id="CHEBI:30616"/>
        <dbReference type="ChEBI" id="CHEBI:61977"/>
        <dbReference type="ChEBI" id="CHEBI:456216"/>
        <dbReference type="EC" id="2.7.11.1"/>
    </reaction>
</comment>
<dbReference type="CDD" id="cd14003">
    <property type="entry name" value="STKc_AMPK-like"/>
    <property type="match status" value="1"/>
</dbReference>
<proteinExistence type="inferred from homology"/>
<dbReference type="PROSITE" id="PS50032">
    <property type="entry name" value="KA1"/>
    <property type="match status" value="1"/>
</dbReference>
<dbReference type="FunFam" id="3.30.200.20:FF:000003">
    <property type="entry name" value="Non-specific serine/threonine protein kinase"/>
    <property type="match status" value="1"/>
</dbReference>